<dbReference type="InterPro" id="IPR036457">
    <property type="entry name" value="PPM-type-like_dom_sf"/>
</dbReference>
<dbReference type="AlphaFoldDB" id="A0A0U1LUB5"/>
<proteinExistence type="inferred from homology"/>
<dbReference type="FunFam" id="1.20.1250.20:FF:000026">
    <property type="entry name" value="MFS quinate transporter QutD"/>
    <property type="match status" value="1"/>
</dbReference>
<feature type="transmembrane region" description="Helical" evidence="16">
    <location>
        <begin position="100"/>
        <end position="119"/>
    </location>
</feature>
<feature type="transmembrane region" description="Helical" evidence="16">
    <location>
        <begin position="196"/>
        <end position="214"/>
    </location>
</feature>
<comment type="subunit">
    <text evidence="13">Interacts with creB.</text>
</comment>
<dbReference type="InterPro" id="IPR050360">
    <property type="entry name" value="MFS_Sugar_Transporters"/>
</dbReference>
<dbReference type="InterPro" id="IPR004840">
    <property type="entry name" value="Amino_acid_permease_CS"/>
</dbReference>
<comment type="similarity">
    <text evidence="2">Belongs to the major facilitator superfamily. Sugar transporter (TC 2.A.1.1) family.</text>
</comment>
<feature type="transmembrane region" description="Helical" evidence="16">
    <location>
        <begin position="324"/>
        <end position="346"/>
    </location>
</feature>
<dbReference type="Gene3D" id="1.20.1740.10">
    <property type="entry name" value="Amino acid/polyamine transporter I"/>
    <property type="match status" value="1"/>
</dbReference>
<dbReference type="PRINTS" id="PR00171">
    <property type="entry name" value="SUGRTRNSPORT"/>
</dbReference>
<dbReference type="PROSITE" id="PS51746">
    <property type="entry name" value="PPM_2"/>
    <property type="match status" value="1"/>
</dbReference>
<dbReference type="Proteomes" id="UP000054383">
    <property type="component" value="Unassembled WGS sequence"/>
</dbReference>
<dbReference type="Gene3D" id="1.20.1250.20">
    <property type="entry name" value="MFS general substrate transporter like domains"/>
    <property type="match status" value="1"/>
</dbReference>
<feature type="transmembrane region" description="Helical" evidence="16">
    <location>
        <begin position="286"/>
        <end position="304"/>
    </location>
</feature>
<keyword evidence="4 16" id="KW-0812">Transmembrane</keyword>
<keyword evidence="20" id="KW-1185">Reference proteome</keyword>
<keyword evidence="7" id="KW-0832">Ubl conjugation</keyword>
<dbReference type="SUPFAM" id="SSF103473">
    <property type="entry name" value="MFS general substrate transporter"/>
    <property type="match status" value="1"/>
</dbReference>
<evidence type="ECO:0000256" key="5">
    <source>
        <dbReference type="ARBA" id="ARBA00022723"/>
    </source>
</evidence>
<evidence type="ECO:0000256" key="16">
    <source>
        <dbReference type="SAM" id="Phobius"/>
    </source>
</evidence>
<comment type="similarity">
    <text evidence="15">Belongs to the PP2C family.</text>
</comment>
<dbReference type="PANTHER" id="PTHR48022">
    <property type="entry name" value="PLASTIDIC GLUCOSE TRANSPORTER 4"/>
    <property type="match status" value="1"/>
</dbReference>
<dbReference type="PROSITE" id="PS50850">
    <property type="entry name" value="MFS"/>
    <property type="match status" value="1"/>
</dbReference>
<feature type="transmembrane region" description="Helical" evidence="16">
    <location>
        <begin position="457"/>
        <end position="476"/>
    </location>
</feature>
<feature type="transmembrane region" description="Helical" evidence="16">
    <location>
        <begin position="20"/>
        <end position="40"/>
    </location>
</feature>
<dbReference type="PROSITE" id="PS00216">
    <property type="entry name" value="SUGAR_TRANSPORT_1"/>
    <property type="match status" value="2"/>
</dbReference>
<dbReference type="SUPFAM" id="SSF81606">
    <property type="entry name" value="PP2C-like"/>
    <property type="match status" value="1"/>
</dbReference>
<feature type="transmembrane region" description="Helical" evidence="16">
    <location>
        <begin position="615"/>
        <end position="641"/>
    </location>
</feature>
<evidence type="ECO:0000259" key="18">
    <source>
        <dbReference type="PROSITE" id="PS51746"/>
    </source>
</evidence>
<feature type="transmembrane region" description="Helical" evidence="16">
    <location>
        <begin position="392"/>
        <end position="414"/>
    </location>
</feature>
<reference evidence="19 20" key="1">
    <citation type="submission" date="2015-04" db="EMBL/GenBank/DDBJ databases">
        <authorList>
            <person name="Syromyatnikov M.Y."/>
            <person name="Popov V.N."/>
        </authorList>
    </citation>
    <scope>NUCLEOTIDE SEQUENCE [LARGE SCALE GENOMIC DNA]</scope>
    <source>
        <strain evidence="19">WF-38-12</strain>
    </source>
</reference>
<feature type="transmembrane region" description="Helical" evidence="16">
    <location>
        <begin position="859"/>
        <end position="885"/>
    </location>
</feature>
<dbReference type="GO" id="GO:0005351">
    <property type="term" value="F:carbohydrate:proton symporter activity"/>
    <property type="evidence" value="ECO:0007669"/>
    <property type="project" value="TreeGrafter"/>
</dbReference>
<dbReference type="Pfam" id="PF00481">
    <property type="entry name" value="PP2C"/>
    <property type="match status" value="1"/>
</dbReference>
<keyword evidence="9 15" id="KW-0904">Protein phosphatase</keyword>
<feature type="transmembrane region" description="Helical" evidence="16">
    <location>
        <begin position="158"/>
        <end position="176"/>
    </location>
</feature>
<evidence type="ECO:0000256" key="11">
    <source>
        <dbReference type="ARBA" id="ARBA00023136"/>
    </source>
</evidence>
<dbReference type="InterPro" id="IPR002293">
    <property type="entry name" value="AA/rel_permease1"/>
</dbReference>
<evidence type="ECO:0000256" key="1">
    <source>
        <dbReference type="ARBA" id="ARBA00004651"/>
    </source>
</evidence>
<evidence type="ECO:0000259" key="17">
    <source>
        <dbReference type="PROSITE" id="PS50850"/>
    </source>
</evidence>
<evidence type="ECO:0000256" key="7">
    <source>
        <dbReference type="ARBA" id="ARBA00022843"/>
    </source>
</evidence>
<dbReference type="CDD" id="cd00143">
    <property type="entry name" value="PP2Cc"/>
    <property type="match status" value="1"/>
</dbReference>
<feature type="transmembrane region" description="Helical" evidence="16">
    <location>
        <begin position="426"/>
        <end position="445"/>
    </location>
</feature>
<dbReference type="OrthoDB" id="508119at2759"/>
<feature type="transmembrane region" description="Helical" evidence="16">
    <location>
        <begin position="736"/>
        <end position="753"/>
    </location>
</feature>
<evidence type="ECO:0000256" key="10">
    <source>
        <dbReference type="ARBA" id="ARBA00022989"/>
    </source>
</evidence>
<dbReference type="InterPro" id="IPR003663">
    <property type="entry name" value="Sugar/inositol_transpt"/>
</dbReference>
<dbReference type="PROSITE" id="PS00217">
    <property type="entry name" value="SUGAR_TRANSPORT_2"/>
    <property type="match status" value="1"/>
</dbReference>
<comment type="subcellular location">
    <subcellularLocation>
        <location evidence="1">Cell membrane</location>
        <topology evidence="1">Multi-pass membrane protein</topology>
    </subcellularLocation>
</comment>
<sequence>MRNPFALSGTIGDDVPRQIFGYRIYLVAFSATWASAMYGYDSAFIGGTLSLPAFQTSFGLDPDSSEYTNLSSNIVSTFQAGAFFGAIFGFFLAERFGRKPTILLSGVIFSIGVILQLIGRIGLLYGGRALTGLGIGATSMIIPIYISECSPALIRGRMVGMFEIMLQIALVFGFWVNYGVNKNISGSTAAQWRIPVGIQLIPAGLLLMTMSLMIESPRWMVSKDRTEKALKALSWVRNIPPDHPYIQHELSEIQAGVEHEIQLVNNSRSSWQVLRECATPGVRSRIIISVLMMLLQNLTGINAINYYSPTIFKSIGFTGTSVGLLATGVYGLVKMVTTIVFMVFIVDKLGRRPALLVGAVGAAVAMLYLGIYSELSDSFDKVPAKDSGANTAVAMIYIYAIFYGFSWNGIPWIFASEVLPTRVRTLGMMFSTCMQWLAQFMIVYSLPHMVASIKFGIFYFFAACTIAALIFAYLFVPETKGVSLEEMGLLFGEDVSVWASKAWKHYQEFRETGMTVSELHGVEKGNKVDKHEFWLRGVWNTMAIDDSFKSNVFAAGTAEDLKIENLGYQQELRRSFGFFDMVGFSFNVVTWFDSWTALSAVFIVGVNAGGPPVMIYGWIGVCMATMLVALSMAEMCARWPLAGGQYSWVALMAPSTISRQMSYITGWFMLMGVLAMGAVNNSILANFVLGQANVVFPEYSIQRWHTVLVSYAVAVVALAVNIWAPHLLSRLSRAILWWNIGSFITVTIVLLVTNRHKQDAEFVFKDFQNETGFGPAIATIIGILQSFFGMCCYETPSHMSEEMMHASRDAPRAIIMTVLIGAATGFVFLVTLCFCIGDISTTADSQTGVPVIQIFYDSTGSKVATCCLATLFDVIVIFCAVSLVAEGSRMIFAFARDHGLPFSGILSRVNRKKHVPIYAIITTVVIQMAFNSIYFGTVTGFNTIISISTTGFYVSYALVVLARILGYICGDRTATTFSGPYSFSVPVSLTLNSIGFVFLVFAVITFNFPSEAPVDEVSMNYTSAAIGVIALLSILTWITTSYRHFRGPADAQGGRDDQEDRFTIVFPTLFSKDISNETAFFAVYDGHGGADTANFASQRLHTILKNQPSFRTGDYKTAIESSLAEVDKQFFDLGKLGKGDPVTTGSTVALCLVNLTTSSAVVANLGDSHVLLGEQSMVYRGCSVRRLSKAHKPEEVDERIRIERAGGRINTITGQPRVGKAFGFDTPGKIGLVVKLKYRTS</sequence>
<name>A0A0U1LUB5_TALIS</name>
<dbReference type="GO" id="GO:0006865">
    <property type="term" value="P:amino acid transport"/>
    <property type="evidence" value="ECO:0007669"/>
    <property type="project" value="InterPro"/>
</dbReference>
<evidence type="ECO:0000256" key="6">
    <source>
        <dbReference type="ARBA" id="ARBA00022801"/>
    </source>
</evidence>
<keyword evidence="6 15" id="KW-0378">Hydrolase</keyword>
<evidence type="ECO:0000256" key="14">
    <source>
        <dbReference type="ARBA" id="ARBA00043213"/>
    </source>
</evidence>
<feature type="transmembrane region" description="Helical" evidence="16">
    <location>
        <begin position="983"/>
        <end position="1006"/>
    </location>
</feature>
<feature type="transmembrane region" description="Helical" evidence="16">
    <location>
        <begin position="125"/>
        <end position="146"/>
    </location>
</feature>
<feature type="transmembrane region" description="Helical" evidence="16">
    <location>
        <begin position="353"/>
        <end position="372"/>
    </location>
</feature>
<dbReference type="InterPro" id="IPR020846">
    <property type="entry name" value="MFS_dom"/>
</dbReference>
<keyword evidence="8" id="KW-0672">Quinate metabolism</keyword>
<evidence type="ECO:0000256" key="9">
    <source>
        <dbReference type="ARBA" id="ARBA00022912"/>
    </source>
</evidence>
<dbReference type="InterPro" id="IPR036259">
    <property type="entry name" value="MFS_trans_sf"/>
</dbReference>
<dbReference type="InterPro" id="IPR005828">
    <property type="entry name" value="MFS_sugar_transport-like"/>
</dbReference>
<dbReference type="GO" id="GO:0005886">
    <property type="term" value="C:plasma membrane"/>
    <property type="evidence" value="ECO:0007669"/>
    <property type="project" value="UniProtKB-SubCell"/>
</dbReference>
<feature type="transmembrane region" description="Helical" evidence="16">
    <location>
        <begin position="74"/>
        <end position="93"/>
    </location>
</feature>
<feature type="transmembrane region" description="Helical" evidence="16">
    <location>
        <begin position="662"/>
        <end position="684"/>
    </location>
</feature>
<dbReference type="NCBIfam" id="TIGR00879">
    <property type="entry name" value="SP"/>
    <property type="match status" value="1"/>
</dbReference>
<feature type="transmembrane region" description="Helical" evidence="16">
    <location>
        <begin position="1018"/>
        <end position="1038"/>
    </location>
</feature>
<dbReference type="GO" id="GO:0046872">
    <property type="term" value="F:metal ion binding"/>
    <property type="evidence" value="ECO:0007669"/>
    <property type="project" value="UniProtKB-KW"/>
</dbReference>
<dbReference type="InterPro" id="IPR001932">
    <property type="entry name" value="PPM-type_phosphatase-like_dom"/>
</dbReference>
<evidence type="ECO:0000256" key="13">
    <source>
        <dbReference type="ARBA" id="ARBA00038682"/>
    </source>
</evidence>
<evidence type="ECO:0000256" key="3">
    <source>
        <dbReference type="ARBA" id="ARBA00022448"/>
    </source>
</evidence>
<evidence type="ECO:0000313" key="20">
    <source>
        <dbReference type="Proteomes" id="UP000054383"/>
    </source>
</evidence>
<evidence type="ECO:0000256" key="8">
    <source>
        <dbReference type="ARBA" id="ARBA00022911"/>
    </source>
</evidence>
<keyword evidence="11 16" id="KW-0472">Membrane</keyword>
<keyword evidence="10 16" id="KW-1133">Transmembrane helix</keyword>
<feature type="transmembrane region" description="Helical" evidence="16">
    <location>
        <begin position="814"/>
        <end position="839"/>
    </location>
</feature>
<feature type="transmembrane region" description="Helical" evidence="16">
    <location>
        <begin position="773"/>
        <end position="793"/>
    </location>
</feature>
<dbReference type="EMBL" id="CVMT01000003">
    <property type="protein sequence ID" value="CRG86998.1"/>
    <property type="molecule type" value="Genomic_DNA"/>
</dbReference>
<dbReference type="Pfam" id="PF00083">
    <property type="entry name" value="Sugar_tr"/>
    <property type="match status" value="1"/>
</dbReference>
<feature type="transmembrane region" description="Helical" evidence="16">
    <location>
        <begin position="915"/>
        <end position="935"/>
    </location>
</feature>
<feature type="transmembrane region" description="Helical" evidence="16">
    <location>
        <begin position="941"/>
        <end position="962"/>
    </location>
</feature>
<dbReference type="GO" id="GO:0004721">
    <property type="term" value="F:phosphoprotein phosphatase activity"/>
    <property type="evidence" value="ECO:0007669"/>
    <property type="project" value="UniProtKB-KW"/>
</dbReference>
<comment type="function">
    <text evidence="12">Integral membrane transporter that imports quinic acid to be catabolized as a carbon source.</text>
</comment>
<evidence type="ECO:0000313" key="19">
    <source>
        <dbReference type="EMBL" id="CRG86998.1"/>
    </source>
</evidence>
<feature type="transmembrane region" description="Helical" evidence="16">
    <location>
        <begin position="578"/>
        <end position="603"/>
    </location>
</feature>
<dbReference type="PROSITE" id="PS01032">
    <property type="entry name" value="PPM_1"/>
    <property type="match status" value="1"/>
</dbReference>
<feature type="domain" description="Major facilitator superfamily (MFS) profile" evidence="17">
    <location>
        <begin position="27"/>
        <end position="480"/>
    </location>
</feature>
<evidence type="ECO:0000256" key="12">
    <source>
        <dbReference type="ARBA" id="ARBA00037560"/>
    </source>
</evidence>
<dbReference type="InterPro" id="IPR005829">
    <property type="entry name" value="Sugar_transporter_CS"/>
</dbReference>
<dbReference type="Gene3D" id="3.60.40.10">
    <property type="entry name" value="PPM-type phosphatase domain"/>
    <property type="match status" value="1"/>
</dbReference>
<keyword evidence="5" id="KW-0479">Metal-binding</keyword>
<organism evidence="19 20">
    <name type="scientific">Talaromyces islandicus</name>
    <name type="common">Penicillium islandicum</name>
    <dbReference type="NCBI Taxonomy" id="28573"/>
    <lineage>
        <taxon>Eukaryota</taxon>
        <taxon>Fungi</taxon>
        <taxon>Dikarya</taxon>
        <taxon>Ascomycota</taxon>
        <taxon>Pezizomycotina</taxon>
        <taxon>Eurotiomycetes</taxon>
        <taxon>Eurotiomycetidae</taxon>
        <taxon>Eurotiales</taxon>
        <taxon>Trichocomaceae</taxon>
        <taxon>Talaromyces</taxon>
        <taxon>Talaromyces sect. Islandici</taxon>
    </lineage>
</organism>
<dbReference type="Pfam" id="PF13520">
    <property type="entry name" value="AA_permease_2"/>
    <property type="match status" value="1"/>
</dbReference>
<dbReference type="InterPro" id="IPR000222">
    <property type="entry name" value="PP2C_BS"/>
</dbReference>
<gene>
    <name evidence="19" type="ORF">PISL3812_04011</name>
</gene>
<feature type="transmembrane region" description="Helical" evidence="16">
    <location>
        <begin position="704"/>
        <end position="724"/>
    </location>
</feature>
<protein>
    <recommendedName>
        <fullName evidence="14">Quinate transporter</fullName>
    </recommendedName>
</protein>
<accession>A0A0U1LUB5</accession>
<dbReference type="PROSITE" id="PS00218">
    <property type="entry name" value="AMINO_ACID_PERMEASE_1"/>
    <property type="match status" value="1"/>
</dbReference>
<feature type="domain" description="PPM-type phosphatase" evidence="18">
    <location>
        <begin position="1045"/>
        <end position="1241"/>
    </location>
</feature>
<dbReference type="PANTHER" id="PTHR48022:SF34">
    <property type="entry name" value="MAJOR FACILITATOR SUPERFAMILY (MFS) PROFILE DOMAIN-CONTAINING PROTEIN-RELATED"/>
    <property type="match status" value="1"/>
</dbReference>
<dbReference type="SMART" id="SM00332">
    <property type="entry name" value="PP2Cc"/>
    <property type="match status" value="1"/>
</dbReference>
<evidence type="ECO:0000256" key="4">
    <source>
        <dbReference type="ARBA" id="ARBA00022692"/>
    </source>
</evidence>
<evidence type="ECO:0000256" key="15">
    <source>
        <dbReference type="RuleBase" id="RU003465"/>
    </source>
</evidence>
<keyword evidence="3" id="KW-0813">Transport</keyword>
<evidence type="ECO:0000256" key="2">
    <source>
        <dbReference type="ARBA" id="ARBA00010992"/>
    </source>
</evidence>